<dbReference type="Proteomes" id="UP000235015">
    <property type="component" value="Unassembled WGS sequence"/>
</dbReference>
<dbReference type="SUPFAM" id="SSF46626">
    <property type="entry name" value="Cytochrome c"/>
    <property type="match status" value="1"/>
</dbReference>
<keyword evidence="3 6" id="KW-0479">Metal-binding</keyword>
<dbReference type="PANTHER" id="PTHR33751">
    <property type="entry name" value="CBB3-TYPE CYTOCHROME C OXIDASE SUBUNIT FIXP"/>
    <property type="match status" value="1"/>
</dbReference>
<keyword evidence="4" id="KW-0249">Electron transport</keyword>
<dbReference type="Pfam" id="PF00034">
    <property type="entry name" value="Cytochrom_C"/>
    <property type="match status" value="1"/>
</dbReference>
<dbReference type="AlphaFoldDB" id="A0A2N6CZS3"/>
<feature type="domain" description="Cytochrome c" evidence="7">
    <location>
        <begin position="41"/>
        <end position="125"/>
    </location>
</feature>
<sequence length="126" mass="12606">MKVLAAWLSGLPRGEAAPAAAAAPAAQATAAPAPAAAAPAPSADPGAALYAAKGCAACHGADGKTPIMSTYPKVAALPEQYIFNQMKDIKSGARNNGQTAAMKGIMASVSEEDMKAISGWLSQQPR</sequence>
<dbReference type="GO" id="GO:0009055">
    <property type="term" value="F:electron transfer activity"/>
    <property type="evidence" value="ECO:0007669"/>
    <property type="project" value="InterPro"/>
</dbReference>
<reference evidence="8 9" key="1">
    <citation type="submission" date="2017-11" db="EMBL/GenBank/DDBJ databases">
        <title>Genome-resolved metagenomics identifies genetic mobility, metabolic interactions, and unexpected diversity in perchlorate-reducing communities.</title>
        <authorList>
            <person name="Barnum T.P."/>
            <person name="Figueroa I.A."/>
            <person name="Carlstrom C.I."/>
            <person name="Lucas L.N."/>
            <person name="Engelbrektson A.L."/>
            <person name="Coates J.D."/>
        </authorList>
    </citation>
    <scope>NUCLEOTIDE SEQUENCE [LARGE SCALE GENOMIC DNA]</scope>
    <source>
        <strain evidence="8">BM301</strain>
    </source>
</reference>
<dbReference type="PROSITE" id="PS51007">
    <property type="entry name" value="CYTC"/>
    <property type="match status" value="1"/>
</dbReference>
<dbReference type="STRING" id="1111735.GCA_000428045_03957"/>
<dbReference type="GO" id="GO:0020037">
    <property type="term" value="F:heme binding"/>
    <property type="evidence" value="ECO:0007669"/>
    <property type="project" value="InterPro"/>
</dbReference>
<keyword evidence="1" id="KW-0813">Transport</keyword>
<proteinExistence type="predicted"/>
<evidence type="ECO:0000256" key="3">
    <source>
        <dbReference type="ARBA" id="ARBA00022723"/>
    </source>
</evidence>
<comment type="caution">
    <text evidence="8">The sequence shown here is derived from an EMBL/GenBank/DDBJ whole genome shotgun (WGS) entry which is preliminary data.</text>
</comment>
<evidence type="ECO:0000256" key="1">
    <source>
        <dbReference type="ARBA" id="ARBA00022448"/>
    </source>
</evidence>
<dbReference type="PANTHER" id="PTHR33751:SF9">
    <property type="entry name" value="CYTOCHROME C4"/>
    <property type="match status" value="1"/>
</dbReference>
<evidence type="ECO:0000256" key="5">
    <source>
        <dbReference type="ARBA" id="ARBA00023004"/>
    </source>
</evidence>
<protein>
    <submittedName>
        <fullName evidence="8">Cytochrome C</fullName>
    </submittedName>
</protein>
<evidence type="ECO:0000256" key="2">
    <source>
        <dbReference type="ARBA" id="ARBA00022617"/>
    </source>
</evidence>
<organism evidence="8 9">
    <name type="scientific">Sedimenticola selenatireducens</name>
    <dbReference type="NCBI Taxonomy" id="191960"/>
    <lineage>
        <taxon>Bacteria</taxon>
        <taxon>Pseudomonadati</taxon>
        <taxon>Pseudomonadota</taxon>
        <taxon>Gammaproteobacteria</taxon>
        <taxon>Chromatiales</taxon>
        <taxon>Sedimenticolaceae</taxon>
        <taxon>Sedimenticola</taxon>
    </lineage>
</organism>
<gene>
    <name evidence="8" type="ORF">C0630_04210</name>
</gene>
<dbReference type="InterPro" id="IPR009056">
    <property type="entry name" value="Cyt_c-like_dom"/>
</dbReference>
<dbReference type="Gene3D" id="1.10.760.10">
    <property type="entry name" value="Cytochrome c-like domain"/>
    <property type="match status" value="1"/>
</dbReference>
<evidence type="ECO:0000256" key="4">
    <source>
        <dbReference type="ARBA" id="ARBA00022982"/>
    </source>
</evidence>
<evidence type="ECO:0000256" key="6">
    <source>
        <dbReference type="PROSITE-ProRule" id="PRU00433"/>
    </source>
</evidence>
<dbReference type="InterPro" id="IPR050597">
    <property type="entry name" value="Cytochrome_c_Oxidase_Subunit"/>
</dbReference>
<keyword evidence="2 6" id="KW-0349">Heme</keyword>
<evidence type="ECO:0000313" key="8">
    <source>
        <dbReference type="EMBL" id="PLX62890.1"/>
    </source>
</evidence>
<accession>A0A2N6CZS3</accession>
<keyword evidence="5 6" id="KW-0408">Iron</keyword>
<dbReference type="InterPro" id="IPR036909">
    <property type="entry name" value="Cyt_c-like_dom_sf"/>
</dbReference>
<evidence type="ECO:0000313" key="9">
    <source>
        <dbReference type="Proteomes" id="UP000235015"/>
    </source>
</evidence>
<dbReference type="GO" id="GO:0046872">
    <property type="term" value="F:metal ion binding"/>
    <property type="evidence" value="ECO:0007669"/>
    <property type="project" value="UniProtKB-KW"/>
</dbReference>
<evidence type="ECO:0000259" key="7">
    <source>
        <dbReference type="PROSITE" id="PS51007"/>
    </source>
</evidence>
<dbReference type="EMBL" id="PKUN01000003">
    <property type="protein sequence ID" value="PLX62890.1"/>
    <property type="molecule type" value="Genomic_DNA"/>
</dbReference>
<name>A0A2N6CZS3_9GAMM</name>